<dbReference type="InterPro" id="IPR020568">
    <property type="entry name" value="Ribosomal_Su5_D2-typ_SF"/>
</dbReference>
<dbReference type="InterPro" id="IPR014721">
    <property type="entry name" value="Ribsml_uS5_D2-typ_fold_subgr"/>
</dbReference>
<dbReference type="Pfam" id="PF00825">
    <property type="entry name" value="Ribonuclease_P"/>
    <property type="match status" value="1"/>
</dbReference>
<protein>
    <recommendedName>
        <fullName evidence="7 8">Ribonuclease P protein component</fullName>
        <shortName evidence="7">RNase P protein</shortName>
        <shortName evidence="7">RNaseP protein</shortName>
        <ecNumber evidence="7 8">3.1.26.5</ecNumber>
    </recommendedName>
    <alternativeName>
        <fullName evidence="7">Protein C5</fullName>
    </alternativeName>
</protein>
<dbReference type="HAMAP" id="MF_00227">
    <property type="entry name" value="RNase_P"/>
    <property type="match status" value="1"/>
</dbReference>
<keyword evidence="6 7" id="KW-0694">RNA-binding</keyword>
<evidence type="ECO:0000256" key="3">
    <source>
        <dbReference type="ARBA" id="ARBA00022722"/>
    </source>
</evidence>
<evidence type="ECO:0000256" key="1">
    <source>
        <dbReference type="ARBA" id="ARBA00002663"/>
    </source>
</evidence>
<evidence type="ECO:0000313" key="9">
    <source>
        <dbReference type="EMBL" id="QGV19701.1"/>
    </source>
</evidence>
<dbReference type="InterPro" id="IPR000100">
    <property type="entry name" value="RNase_P"/>
</dbReference>
<gene>
    <name evidence="7" type="primary">rnpA</name>
    <name evidence="9" type="ORF">LCAKO_3215</name>
</gene>
<evidence type="ECO:0000313" key="10">
    <source>
        <dbReference type="Proteomes" id="UP000423274"/>
    </source>
</evidence>
<dbReference type="Gene3D" id="3.30.230.10">
    <property type="match status" value="1"/>
</dbReference>
<keyword evidence="3 7" id="KW-0540">Nuclease</keyword>
<dbReference type="GO" id="GO:0001682">
    <property type="term" value="P:tRNA 5'-leader removal"/>
    <property type="evidence" value="ECO:0007669"/>
    <property type="project" value="UniProtKB-UniRule"/>
</dbReference>
<comment type="function">
    <text evidence="1 7">RNaseP catalyzes the removal of the 5'-leader sequence from pre-tRNA to produce the mature 5'-terminus. It can also cleave other RNA substrates such as 4.5S RNA. The protein component plays an auxiliary but essential role in vivo by binding to the 5'-leader sequence and broadening the substrate specificity of the ribozyme.</text>
</comment>
<accession>A0AAP9HJL0</accession>
<evidence type="ECO:0000256" key="2">
    <source>
        <dbReference type="ARBA" id="ARBA00022694"/>
    </source>
</evidence>
<evidence type="ECO:0000256" key="4">
    <source>
        <dbReference type="ARBA" id="ARBA00022759"/>
    </source>
</evidence>
<dbReference type="GO" id="GO:0030677">
    <property type="term" value="C:ribonuclease P complex"/>
    <property type="evidence" value="ECO:0007669"/>
    <property type="project" value="TreeGrafter"/>
</dbReference>
<dbReference type="PANTHER" id="PTHR33992">
    <property type="entry name" value="RIBONUCLEASE P PROTEIN COMPONENT"/>
    <property type="match status" value="1"/>
</dbReference>
<evidence type="ECO:0000256" key="7">
    <source>
        <dbReference type="HAMAP-Rule" id="MF_00227"/>
    </source>
</evidence>
<dbReference type="Proteomes" id="UP000423274">
    <property type="component" value="Chromosome"/>
</dbReference>
<evidence type="ECO:0000256" key="5">
    <source>
        <dbReference type="ARBA" id="ARBA00022801"/>
    </source>
</evidence>
<name>A0AAP9HJL0_LACPA</name>
<dbReference type="EC" id="3.1.26.5" evidence="7 8"/>
<comment type="catalytic activity">
    <reaction evidence="7">
        <text>Endonucleolytic cleavage of RNA, removing 5'-extranucleotides from tRNA precursor.</text>
        <dbReference type="EC" id="3.1.26.5"/>
    </reaction>
</comment>
<organism evidence="9 10">
    <name type="scientific">Lacticaseibacillus paracasei subsp. paracasei</name>
    <dbReference type="NCBI Taxonomy" id="47714"/>
    <lineage>
        <taxon>Bacteria</taxon>
        <taxon>Bacillati</taxon>
        <taxon>Bacillota</taxon>
        <taxon>Bacilli</taxon>
        <taxon>Lactobacillales</taxon>
        <taxon>Lactobacillaceae</taxon>
        <taxon>Lacticaseibacillus</taxon>
    </lineage>
</organism>
<sequence length="183" mass="20903">MFTRFGGSSMTPMNGNGPIVGRCRSFSAQQLNLNVQIRNRRQTADTYRKTPSHLVYLEPDCEGASLRKSYRIKKEAEFQNVFDHGDSVANRNFVIYHMKRDQPHFRVGISVGKKVGHTAVMRNQIKRYIRQSLLELKPNIDAQTDFLVIARKSANQLDMAGTKKNLIHVMRLAGILNEDIEVI</sequence>
<keyword evidence="4 7" id="KW-0255">Endonuclease</keyword>
<reference evidence="9 10" key="1">
    <citation type="submission" date="2017-08" db="EMBL/GenBank/DDBJ databases">
        <title>Genome sequence, comparative genomics and functional analysis of the highly adhesive Lactobacillus paracasei Kobulty strain.</title>
        <authorList>
            <person name="Koryszewska-Baginska A."/>
            <person name="Grynberg M."/>
            <person name="Aleksandrzak-Piekarczyk T."/>
        </authorList>
    </citation>
    <scope>NUCLEOTIDE SEQUENCE [LARGE SCALE GENOMIC DNA]</scope>
    <source>
        <strain evidence="9 10">IBB3423</strain>
    </source>
</reference>
<dbReference type="PANTHER" id="PTHR33992:SF1">
    <property type="entry name" value="RIBONUCLEASE P PROTEIN COMPONENT"/>
    <property type="match status" value="1"/>
</dbReference>
<dbReference type="GO" id="GO:0042781">
    <property type="term" value="F:3'-tRNA processing endoribonuclease activity"/>
    <property type="evidence" value="ECO:0007669"/>
    <property type="project" value="TreeGrafter"/>
</dbReference>
<proteinExistence type="inferred from homology"/>
<dbReference type="NCBIfam" id="TIGR00188">
    <property type="entry name" value="rnpA"/>
    <property type="match status" value="1"/>
</dbReference>
<keyword evidence="5 7" id="KW-0378">Hydrolase</keyword>
<evidence type="ECO:0000256" key="6">
    <source>
        <dbReference type="ARBA" id="ARBA00022884"/>
    </source>
</evidence>
<dbReference type="EMBL" id="CP022954">
    <property type="protein sequence ID" value="QGV19701.1"/>
    <property type="molecule type" value="Genomic_DNA"/>
</dbReference>
<evidence type="ECO:0000256" key="8">
    <source>
        <dbReference type="NCBIfam" id="TIGR00188"/>
    </source>
</evidence>
<dbReference type="GO" id="GO:0004526">
    <property type="term" value="F:ribonuclease P activity"/>
    <property type="evidence" value="ECO:0007669"/>
    <property type="project" value="UniProtKB-UniRule"/>
</dbReference>
<comment type="subunit">
    <text evidence="7">Consists of a catalytic RNA component (M1 or rnpB) and a protein subunit.</text>
</comment>
<dbReference type="SUPFAM" id="SSF54211">
    <property type="entry name" value="Ribosomal protein S5 domain 2-like"/>
    <property type="match status" value="1"/>
</dbReference>
<comment type="similarity">
    <text evidence="7">Belongs to the RnpA family.</text>
</comment>
<keyword evidence="2 7" id="KW-0819">tRNA processing</keyword>
<dbReference type="GO" id="GO:0000049">
    <property type="term" value="F:tRNA binding"/>
    <property type="evidence" value="ECO:0007669"/>
    <property type="project" value="UniProtKB-UniRule"/>
</dbReference>
<dbReference type="AlphaFoldDB" id="A0AAP9HJL0"/>
<dbReference type="FunFam" id="3.30.230.10:FF:000021">
    <property type="entry name" value="Ribonuclease P protein component"/>
    <property type="match status" value="1"/>
</dbReference>